<evidence type="ECO:0000313" key="2">
    <source>
        <dbReference type="Proteomes" id="UP000503349"/>
    </source>
</evidence>
<dbReference type="AlphaFoldDB" id="A0A6G1Q4U0"/>
<keyword evidence="2" id="KW-1185">Reference proteome</keyword>
<dbReference type="Proteomes" id="UP000503349">
    <property type="component" value="Chromosome 13"/>
</dbReference>
<dbReference type="EMBL" id="CM015724">
    <property type="protein sequence ID" value="KAF3697555.1"/>
    <property type="molecule type" value="Genomic_DNA"/>
</dbReference>
<evidence type="ECO:0000313" key="1">
    <source>
        <dbReference type="EMBL" id="KAF3697555.1"/>
    </source>
</evidence>
<reference evidence="2" key="2">
    <citation type="submission" date="2019-02" db="EMBL/GenBank/DDBJ databases">
        <title>Opniocepnalus argus Var Kimnra genome.</title>
        <authorList>
            <person name="Zhou C."/>
            <person name="Xiao S."/>
        </authorList>
    </citation>
    <scope>NUCLEOTIDE SEQUENCE [LARGE SCALE GENOMIC DNA]</scope>
</reference>
<sequence>MASDMRGMEREMRRKWSGLLRKLGLSRVGGQTCRGFEALGGTKTTSAIDVRISTVVRGGCSAFTSPSERMTRQNLSAFYEKMPERHVKPIFIKDHLGCLYDA</sequence>
<accession>A0A6G1Q4U0</accession>
<gene>
    <name evidence="1" type="ORF">EXN66_Car013235</name>
</gene>
<reference evidence="1 2" key="1">
    <citation type="submission" date="2019-02" db="EMBL/GenBank/DDBJ databases">
        <title>Opniocepnalus argus genome.</title>
        <authorList>
            <person name="Zhou C."/>
            <person name="Xiao S."/>
        </authorList>
    </citation>
    <scope>NUCLEOTIDE SEQUENCE [LARGE SCALE GENOMIC DNA]</scope>
    <source>
        <strain evidence="1">OARG1902GOOAL</strain>
        <tissue evidence="1">Muscle</tissue>
    </source>
</reference>
<proteinExistence type="predicted"/>
<protein>
    <submittedName>
        <fullName evidence="1">Uncharacterized protein</fullName>
    </submittedName>
</protein>
<name>A0A6G1Q4U0_CHAAH</name>
<organism evidence="1 2">
    <name type="scientific">Channa argus</name>
    <name type="common">Northern snakehead</name>
    <name type="synonym">Ophicephalus argus</name>
    <dbReference type="NCBI Taxonomy" id="215402"/>
    <lineage>
        <taxon>Eukaryota</taxon>
        <taxon>Metazoa</taxon>
        <taxon>Chordata</taxon>
        <taxon>Craniata</taxon>
        <taxon>Vertebrata</taxon>
        <taxon>Euteleostomi</taxon>
        <taxon>Actinopterygii</taxon>
        <taxon>Neopterygii</taxon>
        <taxon>Teleostei</taxon>
        <taxon>Neoteleostei</taxon>
        <taxon>Acanthomorphata</taxon>
        <taxon>Anabantaria</taxon>
        <taxon>Anabantiformes</taxon>
        <taxon>Channoidei</taxon>
        <taxon>Channidae</taxon>
        <taxon>Channa</taxon>
    </lineage>
</organism>